<keyword evidence="3" id="KW-1185">Reference proteome</keyword>
<accession>A0ABY1MUJ1</accession>
<sequence>MGTSVDNIGAILVISIRTILYMGKLRRTSIIVIGVAAIFFTLFVAIVVLNFCVTKEYFLRLFPNLYEKYTAPDYVRNEDHE</sequence>
<gene>
    <name evidence="2" type="ORF">AFERRI_50672</name>
</gene>
<dbReference type="EMBL" id="LT841305">
    <property type="protein sequence ID" value="SMH67471.1"/>
    <property type="molecule type" value="Genomic_DNA"/>
</dbReference>
<reference evidence="2 3" key="1">
    <citation type="submission" date="2017-03" db="EMBL/GenBank/DDBJ databases">
        <authorList>
            <person name="Regsiter A."/>
            <person name="William W."/>
        </authorList>
    </citation>
    <scope>NUCLEOTIDE SEQUENCE [LARGE SCALE GENOMIC DNA]</scope>
    <source>
        <strain evidence="2">PRJEB5721</strain>
    </source>
</reference>
<feature type="transmembrane region" description="Helical" evidence="1">
    <location>
        <begin position="30"/>
        <end position="53"/>
    </location>
</feature>
<evidence type="ECO:0000256" key="1">
    <source>
        <dbReference type="SAM" id="Phobius"/>
    </source>
</evidence>
<organism evidence="2 3">
    <name type="scientific">Acidithiobacillus ferrivorans</name>
    <dbReference type="NCBI Taxonomy" id="160808"/>
    <lineage>
        <taxon>Bacteria</taxon>
        <taxon>Pseudomonadati</taxon>
        <taxon>Pseudomonadota</taxon>
        <taxon>Acidithiobacillia</taxon>
        <taxon>Acidithiobacillales</taxon>
        <taxon>Acidithiobacillaceae</taxon>
        <taxon>Acidithiobacillus</taxon>
    </lineage>
</organism>
<dbReference type="Proteomes" id="UP000193925">
    <property type="component" value="Chromosome AFERRI"/>
</dbReference>
<keyword evidence="1" id="KW-0472">Membrane</keyword>
<keyword evidence="1" id="KW-0812">Transmembrane</keyword>
<evidence type="ECO:0000313" key="2">
    <source>
        <dbReference type="EMBL" id="SMH67471.1"/>
    </source>
</evidence>
<keyword evidence="1" id="KW-1133">Transmembrane helix</keyword>
<protein>
    <submittedName>
        <fullName evidence="2">Uncharacterized protein</fullName>
    </submittedName>
</protein>
<evidence type="ECO:0000313" key="3">
    <source>
        <dbReference type="Proteomes" id="UP000193925"/>
    </source>
</evidence>
<proteinExistence type="predicted"/>
<name>A0ABY1MUJ1_9PROT</name>